<evidence type="ECO:0000256" key="2">
    <source>
        <dbReference type="ARBA" id="ARBA00022692"/>
    </source>
</evidence>
<evidence type="ECO:0000256" key="7">
    <source>
        <dbReference type="SAM" id="Phobius"/>
    </source>
</evidence>
<keyword evidence="2 5" id="KW-0812">Transmembrane</keyword>
<feature type="compositionally biased region" description="Polar residues" evidence="6">
    <location>
        <begin position="159"/>
        <end position="168"/>
    </location>
</feature>
<evidence type="ECO:0000256" key="5">
    <source>
        <dbReference type="PROSITE-ProRule" id="PRU00581"/>
    </source>
</evidence>
<evidence type="ECO:0000256" key="4">
    <source>
        <dbReference type="ARBA" id="ARBA00023136"/>
    </source>
</evidence>
<proteinExistence type="predicted"/>
<evidence type="ECO:0000256" key="1">
    <source>
        <dbReference type="ARBA" id="ARBA00004141"/>
    </source>
</evidence>
<dbReference type="Pfam" id="PF01284">
    <property type="entry name" value="MARVEL"/>
    <property type="match status" value="1"/>
</dbReference>
<comment type="subcellular location">
    <subcellularLocation>
        <location evidence="1">Membrane</location>
        <topology evidence="1">Multi-pass membrane protein</topology>
    </subcellularLocation>
</comment>
<feature type="transmembrane region" description="Helical" evidence="7">
    <location>
        <begin position="17"/>
        <end position="35"/>
    </location>
</feature>
<dbReference type="InterPro" id="IPR050578">
    <property type="entry name" value="MARVEL-CKLF_proteins"/>
</dbReference>
<feature type="transmembrane region" description="Helical" evidence="7">
    <location>
        <begin position="41"/>
        <end position="62"/>
    </location>
</feature>
<dbReference type="PROSITE" id="PS51225">
    <property type="entry name" value="MARVEL"/>
    <property type="match status" value="1"/>
</dbReference>
<protein>
    <submittedName>
        <fullName evidence="9">Membrane-associating domain</fullName>
    </submittedName>
</protein>
<gene>
    <name evidence="9" type="ORF">TR124406</name>
</gene>
<keyword evidence="3 7" id="KW-1133">Transmembrane helix</keyword>
<name>A0A0X3P6Z3_SCHSO</name>
<keyword evidence="4 5" id="KW-0472">Membrane</keyword>
<dbReference type="PANTHER" id="PTHR22776:SF49">
    <property type="entry name" value="MARVEL DOMAIN-CONTAINING PROTEIN"/>
    <property type="match status" value="1"/>
</dbReference>
<feature type="transmembrane region" description="Helical" evidence="7">
    <location>
        <begin position="103"/>
        <end position="123"/>
    </location>
</feature>
<dbReference type="AlphaFoldDB" id="A0A0X3P6Z3"/>
<reference evidence="9" key="1">
    <citation type="submission" date="2016-01" db="EMBL/GenBank/DDBJ databases">
        <title>Reference transcriptome for the parasite Schistocephalus solidus: insights into the molecular evolution of parasitism.</title>
        <authorList>
            <person name="Hebert F.O."/>
            <person name="Grambauer S."/>
            <person name="Barber I."/>
            <person name="Landry C.R."/>
            <person name="Aubin-Horth N."/>
        </authorList>
    </citation>
    <scope>NUCLEOTIDE SEQUENCE</scope>
</reference>
<evidence type="ECO:0000256" key="6">
    <source>
        <dbReference type="SAM" id="MobiDB-lite"/>
    </source>
</evidence>
<evidence type="ECO:0000259" key="8">
    <source>
        <dbReference type="PROSITE" id="PS51225"/>
    </source>
</evidence>
<feature type="compositionally biased region" description="Polar residues" evidence="6">
    <location>
        <begin position="139"/>
        <end position="151"/>
    </location>
</feature>
<evidence type="ECO:0000256" key="3">
    <source>
        <dbReference type="ARBA" id="ARBA00022989"/>
    </source>
</evidence>
<dbReference type="GO" id="GO:0016020">
    <property type="term" value="C:membrane"/>
    <property type="evidence" value="ECO:0007669"/>
    <property type="project" value="UniProtKB-SubCell"/>
</dbReference>
<dbReference type="InterPro" id="IPR008253">
    <property type="entry name" value="Marvel"/>
</dbReference>
<sequence length="168" mass="18499">MVCNVEYLRSPSGILKILDLIFALICLICSSVHGAHSYAGYMLFAAVITLLYEIVMFANFFSGANTNFNLPWTLIDLICTLCLIVIDFIAFAVAAAYGYVPAYGGASFFFLGLIIFLGIEVYFQIIDLRKNGGIPNIHSQNTSGHKQNQHAQPAADRTAPQTDYTFPQ</sequence>
<evidence type="ECO:0000313" key="9">
    <source>
        <dbReference type="EMBL" id="JAP47685.1"/>
    </source>
</evidence>
<accession>A0A0X3P6Z3</accession>
<organism evidence="9">
    <name type="scientific">Schistocephalus solidus</name>
    <name type="common">Tapeworm</name>
    <dbReference type="NCBI Taxonomy" id="70667"/>
    <lineage>
        <taxon>Eukaryota</taxon>
        <taxon>Metazoa</taxon>
        <taxon>Spiralia</taxon>
        <taxon>Lophotrochozoa</taxon>
        <taxon>Platyhelminthes</taxon>
        <taxon>Cestoda</taxon>
        <taxon>Eucestoda</taxon>
        <taxon>Diphyllobothriidea</taxon>
        <taxon>Diphyllobothriidae</taxon>
        <taxon>Schistocephalus</taxon>
    </lineage>
</organism>
<dbReference type="PANTHER" id="PTHR22776">
    <property type="entry name" value="MARVEL-CONTAINING POTENTIAL LIPID RAFT-ASSOCIATED PROTEIN"/>
    <property type="match status" value="1"/>
</dbReference>
<dbReference type="EMBL" id="GEEE01015540">
    <property type="protein sequence ID" value="JAP47685.1"/>
    <property type="molecule type" value="Transcribed_RNA"/>
</dbReference>
<feature type="region of interest" description="Disordered" evidence="6">
    <location>
        <begin position="139"/>
        <end position="168"/>
    </location>
</feature>
<feature type="transmembrane region" description="Helical" evidence="7">
    <location>
        <begin position="74"/>
        <end position="97"/>
    </location>
</feature>
<feature type="domain" description="MARVEL" evidence="8">
    <location>
        <begin position="7"/>
        <end position="129"/>
    </location>
</feature>